<protein>
    <submittedName>
        <fullName evidence="2">Uncharacterized protein</fullName>
    </submittedName>
</protein>
<dbReference type="Proteomes" id="UP001300012">
    <property type="component" value="Unassembled WGS sequence"/>
</dbReference>
<reference evidence="2 3" key="1">
    <citation type="submission" date="2022-08" db="EMBL/GenBank/DDBJ databases">
        <title>Paenibacillus endoradicis sp. nov., Paenibacillus radicibacter sp. nov and Paenibacillus pararadicis sp. nov., three cold-adapted plant growth-promoting bacteria isolated from root of Larix gmelinii in Great Khingan.</title>
        <authorList>
            <person name="Xue H."/>
        </authorList>
    </citation>
    <scope>NUCLEOTIDE SEQUENCE [LARGE SCALE GENOMIC DNA]</scope>
    <source>
        <strain evidence="2 3">N5-1-1-5</strain>
    </source>
</reference>
<evidence type="ECO:0000313" key="3">
    <source>
        <dbReference type="Proteomes" id="UP001300012"/>
    </source>
</evidence>
<feature type="transmembrane region" description="Helical" evidence="1">
    <location>
        <begin position="6"/>
        <end position="27"/>
    </location>
</feature>
<sequence length="72" mass="8178">MSLLIYYILIATIMFIALVSTILVGISKTNKEGNPNYDSKTKSNWSRLSWIYIIVIVLGYVAFIVYITRSPS</sequence>
<keyword evidence="1" id="KW-0812">Transmembrane</keyword>
<dbReference type="EMBL" id="JANQBD010000001">
    <property type="protein sequence ID" value="MCR8630019.1"/>
    <property type="molecule type" value="Genomic_DNA"/>
</dbReference>
<organism evidence="2 3">
    <name type="scientific">Paenibacillus radicis</name>
    <name type="common">ex Xue et al. 2023</name>
    <dbReference type="NCBI Taxonomy" id="2972489"/>
    <lineage>
        <taxon>Bacteria</taxon>
        <taxon>Bacillati</taxon>
        <taxon>Bacillota</taxon>
        <taxon>Bacilli</taxon>
        <taxon>Bacillales</taxon>
        <taxon>Paenibacillaceae</taxon>
        <taxon>Paenibacillus</taxon>
    </lineage>
</organism>
<evidence type="ECO:0000256" key="1">
    <source>
        <dbReference type="SAM" id="Phobius"/>
    </source>
</evidence>
<keyword evidence="1" id="KW-1133">Transmembrane helix</keyword>
<gene>
    <name evidence="2" type="ORF">NV381_02275</name>
</gene>
<feature type="transmembrane region" description="Helical" evidence="1">
    <location>
        <begin position="48"/>
        <end position="67"/>
    </location>
</feature>
<accession>A0ABT1Y9Z9</accession>
<keyword evidence="3" id="KW-1185">Reference proteome</keyword>
<evidence type="ECO:0000313" key="2">
    <source>
        <dbReference type="EMBL" id="MCR8630019.1"/>
    </source>
</evidence>
<keyword evidence="1" id="KW-0472">Membrane</keyword>
<comment type="caution">
    <text evidence="2">The sequence shown here is derived from an EMBL/GenBank/DDBJ whole genome shotgun (WGS) entry which is preliminary data.</text>
</comment>
<name>A0ABT1Y9Z9_9BACL</name>
<dbReference type="RefSeq" id="WP_258211624.1">
    <property type="nucleotide sequence ID" value="NZ_JANQBD010000001.1"/>
</dbReference>
<proteinExistence type="predicted"/>